<proteinExistence type="predicted"/>
<dbReference type="AlphaFoldDB" id="A0A9W8AM96"/>
<sequence>MHCDPADEETTSMLKRKRVESVSMGDVPSPHNAARGATMEQSTASPSHQDVPALLVDLVEVLN</sequence>
<evidence type="ECO:0000313" key="3">
    <source>
        <dbReference type="Proteomes" id="UP001150925"/>
    </source>
</evidence>
<dbReference type="EMBL" id="JANBPY010002534">
    <property type="protein sequence ID" value="KAJ1954597.1"/>
    <property type="molecule type" value="Genomic_DNA"/>
</dbReference>
<feature type="non-terminal residue" evidence="2">
    <location>
        <position position="63"/>
    </location>
</feature>
<organism evidence="2 3">
    <name type="scientific">Dispira parvispora</name>
    <dbReference type="NCBI Taxonomy" id="1520584"/>
    <lineage>
        <taxon>Eukaryota</taxon>
        <taxon>Fungi</taxon>
        <taxon>Fungi incertae sedis</taxon>
        <taxon>Zoopagomycota</taxon>
        <taxon>Kickxellomycotina</taxon>
        <taxon>Dimargaritomycetes</taxon>
        <taxon>Dimargaritales</taxon>
        <taxon>Dimargaritaceae</taxon>
        <taxon>Dispira</taxon>
    </lineage>
</organism>
<comment type="caution">
    <text evidence="2">The sequence shown here is derived from an EMBL/GenBank/DDBJ whole genome shotgun (WGS) entry which is preliminary data.</text>
</comment>
<accession>A0A9W8AM96</accession>
<keyword evidence="3" id="KW-1185">Reference proteome</keyword>
<feature type="compositionally biased region" description="Acidic residues" evidence="1">
    <location>
        <begin position="1"/>
        <end position="10"/>
    </location>
</feature>
<name>A0A9W8AM96_9FUNG</name>
<evidence type="ECO:0000256" key="1">
    <source>
        <dbReference type="SAM" id="MobiDB-lite"/>
    </source>
</evidence>
<protein>
    <submittedName>
        <fullName evidence="2">Uncharacterized protein</fullName>
    </submittedName>
</protein>
<feature type="region of interest" description="Disordered" evidence="1">
    <location>
        <begin position="1"/>
        <end position="51"/>
    </location>
</feature>
<feature type="compositionally biased region" description="Polar residues" evidence="1">
    <location>
        <begin position="39"/>
        <end position="48"/>
    </location>
</feature>
<dbReference type="Proteomes" id="UP001150925">
    <property type="component" value="Unassembled WGS sequence"/>
</dbReference>
<gene>
    <name evidence="2" type="ORF">IWQ62_005722</name>
</gene>
<evidence type="ECO:0000313" key="2">
    <source>
        <dbReference type="EMBL" id="KAJ1954597.1"/>
    </source>
</evidence>
<reference evidence="2" key="1">
    <citation type="submission" date="2022-07" db="EMBL/GenBank/DDBJ databases">
        <title>Phylogenomic reconstructions and comparative analyses of Kickxellomycotina fungi.</title>
        <authorList>
            <person name="Reynolds N.K."/>
            <person name="Stajich J.E."/>
            <person name="Barry K."/>
            <person name="Grigoriev I.V."/>
            <person name="Crous P."/>
            <person name="Smith M.E."/>
        </authorList>
    </citation>
    <scope>NUCLEOTIDE SEQUENCE</scope>
    <source>
        <strain evidence="2">RSA 1196</strain>
    </source>
</reference>